<dbReference type="InterPro" id="IPR050564">
    <property type="entry name" value="F420-G6PD/mer"/>
</dbReference>
<protein>
    <submittedName>
        <fullName evidence="3">TIGR03557 family F420-dependent LLM class oxidoreductase</fullName>
        <ecNumber evidence="3">1.-.-.-</ecNumber>
    </submittedName>
</protein>
<evidence type="ECO:0000313" key="3">
    <source>
        <dbReference type="EMBL" id="QPC84488.1"/>
    </source>
</evidence>
<dbReference type="NCBIfam" id="TIGR03557">
    <property type="entry name" value="F420_G6P_family"/>
    <property type="match status" value="1"/>
</dbReference>
<dbReference type="Pfam" id="PF00296">
    <property type="entry name" value="Bac_luciferase"/>
    <property type="match status" value="1"/>
</dbReference>
<dbReference type="EC" id="1.-.-.-" evidence="3"/>
<dbReference type="AlphaFoldDB" id="A0A7S8ED15"/>
<name>A0A7S8ED15_9CHLR</name>
<feature type="domain" description="Luciferase-like" evidence="2">
    <location>
        <begin position="13"/>
        <end position="296"/>
    </location>
</feature>
<keyword evidence="4" id="KW-1185">Reference proteome</keyword>
<reference evidence="3 4" key="1">
    <citation type="submission" date="2020-02" db="EMBL/GenBank/DDBJ databases">
        <authorList>
            <person name="Zheng R.K."/>
            <person name="Sun C.M."/>
        </authorList>
    </citation>
    <scope>NUCLEOTIDE SEQUENCE [LARGE SCALE GENOMIC DNA]</scope>
    <source>
        <strain evidence="4">rifampicinis</strain>
    </source>
</reference>
<dbReference type="SUPFAM" id="SSF51679">
    <property type="entry name" value="Bacterial luciferase-like"/>
    <property type="match status" value="1"/>
</dbReference>
<sequence>MNGSGLKIGYAISSEEHRPSDIVKHAQRAEEVGFTYALISDHFHPWIDEQGQSPFVWSVLGGIAQATQKLEIGTGVTCPLIRTHPAIIAQATATVAAMMPGRFFLGVGTGENLNEHILGDRWPAYEVRSEMLEEAIEVIRLLWQGGMQSHYGKYYTVENARIYTLPEEPIPLMVAASGTDSAELAARVGDGIISTSPDADIIKAFEEQATETRPKYGKLTVCWASNMVDAQMTAYKYWPTAGLKGSLSQQLPLPVDFESAAQNVTQEDIAKAIICGNDPQPYLDAIQEYVDAGFDHVYIHQVGPDQDGFFDFFKEHLLPRVASSEHL</sequence>
<organism evidence="3 4">
    <name type="scientific">Phototrophicus methaneseepsis</name>
    <dbReference type="NCBI Taxonomy" id="2710758"/>
    <lineage>
        <taxon>Bacteria</taxon>
        <taxon>Bacillati</taxon>
        <taxon>Chloroflexota</taxon>
        <taxon>Candidatus Thermofontia</taxon>
        <taxon>Phototrophicales</taxon>
        <taxon>Phototrophicaceae</taxon>
        <taxon>Phototrophicus</taxon>
    </lineage>
</organism>
<dbReference type="InterPro" id="IPR019945">
    <property type="entry name" value="F420_G6P_DH-rel"/>
</dbReference>
<evidence type="ECO:0000256" key="1">
    <source>
        <dbReference type="ARBA" id="ARBA00023002"/>
    </source>
</evidence>
<evidence type="ECO:0000259" key="2">
    <source>
        <dbReference type="Pfam" id="PF00296"/>
    </source>
</evidence>
<dbReference type="Gene3D" id="3.20.20.30">
    <property type="entry name" value="Luciferase-like domain"/>
    <property type="match status" value="1"/>
</dbReference>
<dbReference type="GO" id="GO:0016705">
    <property type="term" value="F:oxidoreductase activity, acting on paired donors, with incorporation or reduction of molecular oxygen"/>
    <property type="evidence" value="ECO:0007669"/>
    <property type="project" value="InterPro"/>
</dbReference>
<dbReference type="PANTHER" id="PTHR43244">
    <property type="match status" value="1"/>
</dbReference>
<proteinExistence type="predicted"/>
<dbReference type="PANTHER" id="PTHR43244:SF1">
    <property type="entry name" value="5,10-METHYLENETETRAHYDROMETHANOPTERIN REDUCTASE"/>
    <property type="match status" value="1"/>
</dbReference>
<dbReference type="Proteomes" id="UP000594468">
    <property type="component" value="Chromosome"/>
</dbReference>
<accession>A0A7S8ED15</accession>
<keyword evidence="1 3" id="KW-0560">Oxidoreductase</keyword>
<dbReference type="KEGG" id="pmet:G4Y79_08960"/>
<dbReference type="CDD" id="cd01097">
    <property type="entry name" value="Tetrahydromethanopterin_reductase"/>
    <property type="match status" value="1"/>
</dbReference>
<evidence type="ECO:0000313" key="4">
    <source>
        <dbReference type="Proteomes" id="UP000594468"/>
    </source>
</evidence>
<dbReference type="RefSeq" id="WP_195172551.1">
    <property type="nucleotide sequence ID" value="NZ_CP062983.1"/>
</dbReference>
<dbReference type="InterPro" id="IPR036661">
    <property type="entry name" value="Luciferase-like_sf"/>
</dbReference>
<dbReference type="InterPro" id="IPR011251">
    <property type="entry name" value="Luciferase-like_dom"/>
</dbReference>
<dbReference type="EMBL" id="CP062983">
    <property type="protein sequence ID" value="QPC84488.1"/>
    <property type="molecule type" value="Genomic_DNA"/>
</dbReference>
<gene>
    <name evidence="3" type="ORF">G4Y79_08960</name>
</gene>